<dbReference type="EMBL" id="NRRL01000172">
    <property type="protein sequence ID" value="MBK1671326.1"/>
    <property type="molecule type" value="Genomic_DNA"/>
</dbReference>
<reference evidence="1 2" key="1">
    <citation type="journal article" date="2020" name="Microorganisms">
        <title>Osmotic Adaptation and Compatible Solute Biosynthesis of Phototrophic Bacteria as Revealed from Genome Analyses.</title>
        <authorList>
            <person name="Imhoff J.F."/>
            <person name="Rahn T."/>
            <person name="Kunzel S."/>
            <person name="Keller A."/>
            <person name="Neulinger S.C."/>
        </authorList>
    </citation>
    <scope>NUCLEOTIDE SEQUENCE [LARGE SCALE GENOMIC DNA]</scope>
    <source>
        <strain evidence="1 2">DSM 9895</strain>
    </source>
</reference>
<evidence type="ECO:0000313" key="2">
    <source>
        <dbReference type="Proteomes" id="UP001296873"/>
    </source>
</evidence>
<gene>
    <name evidence="1" type="ORF">CKO28_25325</name>
</gene>
<name>A0ABS1DLB0_9PROT</name>
<keyword evidence="2" id="KW-1185">Reference proteome</keyword>
<dbReference type="RefSeq" id="WP_200344070.1">
    <property type="nucleotide sequence ID" value="NZ_NRRL01000172.1"/>
</dbReference>
<comment type="caution">
    <text evidence="1">The sequence shown here is derived from an EMBL/GenBank/DDBJ whole genome shotgun (WGS) entry which is preliminary data.</text>
</comment>
<protein>
    <recommendedName>
        <fullName evidence="3">Secreted protein</fullName>
    </recommendedName>
</protein>
<organism evidence="1 2">
    <name type="scientific">Rhodovibrio sodomensis</name>
    <dbReference type="NCBI Taxonomy" id="1088"/>
    <lineage>
        <taxon>Bacteria</taxon>
        <taxon>Pseudomonadati</taxon>
        <taxon>Pseudomonadota</taxon>
        <taxon>Alphaproteobacteria</taxon>
        <taxon>Rhodospirillales</taxon>
        <taxon>Rhodovibrionaceae</taxon>
        <taxon>Rhodovibrio</taxon>
    </lineage>
</organism>
<evidence type="ECO:0000313" key="1">
    <source>
        <dbReference type="EMBL" id="MBK1671326.1"/>
    </source>
</evidence>
<sequence length="75" mass="7944">MIRWIGVSVVIGMSRALPRNGRTGGSEQLHVAEETTSRDVVVAAADRTIVLGPCHGQAHAWPNSHPVGPLLEPSP</sequence>
<evidence type="ECO:0008006" key="3">
    <source>
        <dbReference type="Google" id="ProtNLM"/>
    </source>
</evidence>
<dbReference type="Proteomes" id="UP001296873">
    <property type="component" value="Unassembled WGS sequence"/>
</dbReference>
<proteinExistence type="predicted"/>
<accession>A0ABS1DLB0</accession>